<accession>A0A2T0YKF7</accession>
<dbReference type="InterPro" id="IPR000871">
    <property type="entry name" value="Beta-lactam_class-A"/>
</dbReference>
<dbReference type="PANTHER" id="PTHR35333:SF5">
    <property type="entry name" value="CONSERVED LIPOPROTEIN LPQF-RELATED"/>
    <property type="match status" value="1"/>
</dbReference>
<dbReference type="SUPFAM" id="SSF56601">
    <property type="entry name" value="beta-lactamase/transpeptidase-like"/>
    <property type="match status" value="1"/>
</dbReference>
<gene>
    <name evidence="2" type="ORF">BCL67_10863</name>
</gene>
<proteinExistence type="predicted"/>
<evidence type="ECO:0000313" key="3">
    <source>
        <dbReference type="Proteomes" id="UP000238217"/>
    </source>
</evidence>
<dbReference type="Proteomes" id="UP000238217">
    <property type="component" value="Unassembled WGS sequence"/>
</dbReference>
<dbReference type="GO" id="GO:0046677">
    <property type="term" value="P:response to antibiotic"/>
    <property type="evidence" value="ECO:0007669"/>
    <property type="project" value="InterPro"/>
</dbReference>
<name>A0A2T0YKF7_9MICC</name>
<dbReference type="GO" id="GO:0030655">
    <property type="term" value="P:beta-lactam antibiotic catabolic process"/>
    <property type="evidence" value="ECO:0007669"/>
    <property type="project" value="InterPro"/>
</dbReference>
<dbReference type="Gene3D" id="3.40.710.10">
    <property type="entry name" value="DD-peptidase/beta-lactamase superfamily"/>
    <property type="match status" value="1"/>
</dbReference>
<dbReference type="EMBL" id="PVTY01000008">
    <property type="protein sequence ID" value="PRZ15603.1"/>
    <property type="molecule type" value="Genomic_DNA"/>
</dbReference>
<dbReference type="InterPro" id="IPR012338">
    <property type="entry name" value="Beta-lactam/transpept-like"/>
</dbReference>
<dbReference type="InterPro" id="IPR045155">
    <property type="entry name" value="Beta-lactam_cat"/>
</dbReference>
<sequence>MEQSWQHLEAAVTRLAADQPFALSWEIRAIGTGEVIGQDSTRAVASFSTRKVSVLLACLALVETGELSLEDRSIITEEMKDGVQAGIMRSLSAGISLSLRDSLLQMMSTSDNICTQLVFAAIGSVRPDPLQWVNDYCAWMGLHATLHREIFPRTGDLTWSHSLDTLTTTTARDQSHLLEQLGRGCIDEGAAAQLLLSKELCEFARDAMLGLFTPALGVACTQIRFAEKNGRGLRSLSQVGLALATSGAPLAAVAAYAENIPTALPSGVPGRVAVFDLFAELGLAVEEWARGR</sequence>
<dbReference type="AlphaFoldDB" id="A0A2T0YKF7"/>
<comment type="caution">
    <text evidence="2">The sequence shown here is derived from an EMBL/GenBank/DDBJ whole genome shotgun (WGS) entry which is preliminary data.</text>
</comment>
<evidence type="ECO:0000259" key="1">
    <source>
        <dbReference type="Pfam" id="PF13354"/>
    </source>
</evidence>
<organism evidence="2 3">
    <name type="scientific">Nesterenkonia sandarakina</name>
    <dbReference type="NCBI Taxonomy" id="272918"/>
    <lineage>
        <taxon>Bacteria</taxon>
        <taxon>Bacillati</taxon>
        <taxon>Actinomycetota</taxon>
        <taxon>Actinomycetes</taxon>
        <taxon>Micrococcales</taxon>
        <taxon>Micrococcaceae</taxon>
        <taxon>Nesterenkonia</taxon>
    </lineage>
</organism>
<evidence type="ECO:0000313" key="2">
    <source>
        <dbReference type="EMBL" id="PRZ15603.1"/>
    </source>
</evidence>
<feature type="domain" description="Beta-lactamase class A catalytic" evidence="1">
    <location>
        <begin position="27"/>
        <end position="254"/>
    </location>
</feature>
<dbReference type="RefSeq" id="WP_181255935.1">
    <property type="nucleotide sequence ID" value="NZ_PVTY01000008.1"/>
</dbReference>
<reference evidence="2 3" key="1">
    <citation type="submission" date="2018-03" db="EMBL/GenBank/DDBJ databases">
        <title>Comparative analysis of microorganisms from saline springs in Andes Mountain Range, Colombia.</title>
        <authorList>
            <person name="Rubin E."/>
        </authorList>
    </citation>
    <scope>NUCLEOTIDE SEQUENCE [LARGE SCALE GENOMIC DNA]</scope>
    <source>
        <strain evidence="2 3">CG 35</strain>
    </source>
</reference>
<dbReference type="GO" id="GO:0008800">
    <property type="term" value="F:beta-lactamase activity"/>
    <property type="evidence" value="ECO:0007669"/>
    <property type="project" value="InterPro"/>
</dbReference>
<keyword evidence="3" id="KW-1185">Reference proteome</keyword>
<protein>
    <submittedName>
        <fullName evidence="2">Beta-lactamase class A</fullName>
    </submittedName>
</protein>
<dbReference type="PANTHER" id="PTHR35333">
    <property type="entry name" value="BETA-LACTAMASE"/>
    <property type="match status" value="1"/>
</dbReference>
<dbReference type="Pfam" id="PF13354">
    <property type="entry name" value="Beta-lactamase2"/>
    <property type="match status" value="1"/>
</dbReference>